<evidence type="ECO:0000256" key="9">
    <source>
        <dbReference type="ARBA" id="ARBA00023204"/>
    </source>
</evidence>
<dbReference type="InterPro" id="IPR027417">
    <property type="entry name" value="P-loop_NTPase"/>
</dbReference>
<evidence type="ECO:0000256" key="4">
    <source>
        <dbReference type="ARBA" id="ARBA00022801"/>
    </source>
</evidence>
<evidence type="ECO:0000313" key="12">
    <source>
        <dbReference type="Proteomes" id="UP000774000"/>
    </source>
</evidence>
<keyword evidence="9" id="KW-0234">DNA repair</keyword>
<dbReference type="GO" id="GO:0006281">
    <property type="term" value="P:DNA repair"/>
    <property type="evidence" value="ECO:0007669"/>
    <property type="project" value="UniProtKB-KW"/>
</dbReference>
<gene>
    <name evidence="11" type="ORF">JOC47_001640</name>
</gene>
<proteinExistence type="predicted"/>
<dbReference type="SUPFAM" id="SSF52980">
    <property type="entry name" value="Restriction endonuclease-like"/>
    <property type="match status" value="1"/>
</dbReference>
<dbReference type="RefSeq" id="WP_204701564.1">
    <property type="nucleotide sequence ID" value="NZ_JAFBDQ010000007.1"/>
</dbReference>
<dbReference type="GO" id="GO:0005524">
    <property type="term" value="F:ATP binding"/>
    <property type="evidence" value="ECO:0007669"/>
    <property type="project" value="UniProtKB-KW"/>
</dbReference>
<evidence type="ECO:0000256" key="8">
    <source>
        <dbReference type="ARBA" id="ARBA00023125"/>
    </source>
</evidence>
<evidence type="ECO:0000256" key="2">
    <source>
        <dbReference type="ARBA" id="ARBA00022741"/>
    </source>
</evidence>
<keyword evidence="1" id="KW-0540">Nuclease</keyword>
<dbReference type="Proteomes" id="UP000774000">
    <property type="component" value="Unassembled WGS sequence"/>
</dbReference>
<keyword evidence="5 11" id="KW-0347">Helicase</keyword>
<evidence type="ECO:0000256" key="5">
    <source>
        <dbReference type="ARBA" id="ARBA00022806"/>
    </source>
</evidence>
<organism evidence="11 12">
    <name type="scientific">Halanaerobacter jeridensis</name>
    <dbReference type="NCBI Taxonomy" id="706427"/>
    <lineage>
        <taxon>Bacteria</taxon>
        <taxon>Bacillati</taxon>
        <taxon>Bacillota</taxon>
        <taxon>Clostridia</taxon>
        <taxon>Halanaerobiales</taxon>
        <taxon>Halobacteroidaceae</taxon>
        <taxon>Halanaerobacter</taxon>
    </lineage>
</organism>
<keyword evidence="2" id="KW-0547">Nucleotide-binding</keyword>
<dbReference type="GO" id="GO:0004386">
    <property type="term" value="F:helicase activity"/>
    <property type="evidence" value="ECO:0007669"/>
    <property type="project" value="UniProtKB-KW"/>
</dbReference>
<dbReference type="EMBL" id="JAFBDQ010000007">
    <property type="protein sequence ID" value="MBM7556789.1"/>
    <property type="molecule type" value="Genomic_DNA"/>
</dbReference>
<dbReference type="SUPFAM" id="SSF52540">
    <property type="entry name" value="P-loop containing nucleoside triphosphate hydrolases"/>
    <property type="match status" value="1"/>
</dbReference>
<keyword evidence="6" id="KW-0269">Exonuclease</keyword>
<keyword evidence="7" id="KW-0067">ATP-binding</keyword>
<accession>A0A938XTU5</accession>
<name>A0A938XTU5_9FIRM</name>
<keyword evidence="12" id="KW-1185">Reference proteome</keyword>
<dbReference type="AlphaFoldDB" id="A0A938XTU5"/>
<dbReference type="InterPro" id="IPR011335">
    <property type="entry name" value="Restrct_endonuc-II-like"/>
</dbReference>
<evidence type="ECO:0000313" key="11">
    <source>
        <dbReference type="EMBL" id="MBM7556789.1"/>
    </source>
</evidence>
<evidence type="ECO:0000256" key="1">
    <source>
        <dbReference type="ARBA" id="ARBA00022722"/>
    </source>
</evidence>
<sequence length="962" mass="111573">MTKKLIYSDINPQLDTDLEYYQEHDNALTILPYYEMITAFRNRLVAQAPNGAVELNNLISIAQLLQELYVKVGTKQLIKEQQLKYLVYELLKNNDYKYFDHKSIDYIIQFMNQVDARLVDLSEQEVSAPTAELIAIYQAIKEELAEQGLVTKWQSYQELLNNIEQEDFAYLYPEIEELFLYRLQIIKAVELELILKLADFVSDTTIVLDYDPEKQKLFHNLKDVVERLEAEDFDVEARLEEEKTLIQDLFNDQFKVDKYNWQQEMGTKLQVSSKADVVEELKATARKIVSLAKEGQSLDRIGIAFSSPDRYLQHLARVFNSYNLPYQQQIPHPLAESSLLQDIKVVLRLLQGDFTAEDLLVLLKSDWLELTPAAAADYHLEQILKEIRFPVEGWNLVDLILEQQELEAELQTALEQLQEYCCWRPKEEVSSEEFTARLKDLLTDLGLAQVLAEAPADITAAWQALQSQIASLQDLELGIKEVTEWVELVQLAIKEGTYTPDSNGGVEVTGKIELRSGDYDYIFLLGMSEELYPTIRQNPIDKYLEEVNIKVDNREVRDRYLLNDHLLSANKGIFMLYSKTGNQEEALSSACIEELSRVVELEEIPETDEIYSQQELQQVVGLDLQERKLNQVALDYDWGQGLEIKAKLTQGQVRDDLAGYNGNLQAKDNLNWLQNKYNDKYNYSASFLEKYLECPFQFLLDKVFELEEIEYEEEMNPLERGSLLHRILDQFYTKFAANKVTEENYQQAYETLVQVTKEVLNEYNLFEHSFYWATEGSRYLDNDQLGIVLEEFLENELNGTYNQYYSKSIPASELEVKETEWEFKNLNLVDDYLFAGKIDRIDYHSGRDVMGVIDYKTGQLQYKKLSSAPVQIPLYMMAVKQEFAHEVGMGGYFGLHPKEDRDSRYKILLGNQLRKSYSGKLEEAEDKIREAVQGIKSGKFGPGENSNCEFCNYWALCQKEDN</sequence>
<reference evidence="11" key="1">
    <citation type="submission" date="2021-01" db="EMBL/GenBank/DDBJ databases">
        <title>Genomic Encyclopedia of Type Strains, Phase IV (KMG-IV): sequencing the most valuable type-strain genomes for metagenomic binning, comparative biology and taxonomic classification.</title>
        <authorList>
            <person name="Goeker M."/>
        </authorList>
    </citation>
    <scope>NUCLEOTIDE SEQUENCE</scope>
    <source>
        <strain evidence="11">DSM 23230</strain>
    </source>
</reference>
<dbReference type="Gene3D" id="3.40.50.300">
    <property type="entry name" value="P-loop containing nucleotide triphosphate hydrolases"/>
    <property type="match status" value="2"/>
</dbReference>
<feature type="domain" description="PD-(D/E)XK endonuclease-like" evidence="10">
    <location>
        <begin position="683"/>
        <end position="958"/>
    </location>
</feature>
<protein>
    <submittedName>
        <fullName evidence="11">ATP-dependent helicase/DNAse subunit B</fullName>
    </submittedName>
</protein>
<dbReference type="GO" id="GO:0004527">
    <property type="term" value="F:exonuclease activity"/>
    <property type="evidence" value="ECO:0007669"/>
    <property type="project" value="UniProtKB-KW"/>
</dbReference>
<evidence type="ECO:0000256" key="6">
    <source>
        <dbReference type="ARBA" id="ARBA00022839"/>
    </source>
</evidence>
<dbReference type="Gene3D" id="3.90.320.10">
    <property type="match status" value="1"/>
</dbReference>
<evidence type="ECO:0000256" key="7">
    <source>
        <dbReference type="ARBA" id="ARBA00022840"/>
    </source>
</evidence>
<keyword evidence="8" id="KW-0238">DNA-binding</keyword>
<evidence type="ECO:0000259" key="10">
    <source>
        <dbReference type="Pfam" id="PF12705"/>
    </source>
</evidence>
<dbReference type="InterPro" id="IPR011604">
    <property type="entry name" value="PDDEXK-like_dom_sf"/>
</dbReference>
<dbReference type="GO" id="GO:0003677">
    <property type="term" value="F:DNA binding"/>
    <property type="evidence" value="ECO:0007669"/>
    <property type="project" value="UniProtKB-KW"/>
</dbReference>
<keyword evidence="3" id="KW-0227">DNA damage</keyword>
<dbReference type="InterPro" id="IPR038726">
    <property type="entry name" value="PDDEXK_AddAB-type"/>
</dbReference>
<evidence type="ECO:0000256" key="3">
    <source>
        <dbReference type="ARBA" id="ARBA00022763"/>
    </source>
</evidence>
<keyword evidence="4" id="KW-0378">Hydrolase</keyword>
<dbReference type="Pfam" id="PF12705">
    <property type="entry name" value="PDDEXK_1"/>
    <property type="match status" value="1"/>
</dbReference>
<comment type="caution">
    <text evidence="11">The sequence shown here is derived from an EMBL/GenBank/DDBJ whole genome shotgun (WGS) entry which is preliminary data.</text>
</comment>